<dbReference type="Proteomes" id="UP000280698">
    <property type="component" value="Unassembled WGS sequence"/>
</dbReference>
<organism evidence="2 3">
    <name type="scientific">Micromonospora solifontis</name>
    <dbReference type="NCBI Taxonomy" id="2487138"/>
    <lineage>
        <taxon>Bacteria</taxon>
        <taxon>Bacillati</taxon>
        <taxon>Actinomycetota</taxon>
        <taxon>Actinomycetes</taxon>
        <taxon>Micromonosporales</taxon>
        <taxon>Micromonosporaceae</taxon>
        <taxon>Micromonospora</taxon>
    </lineage>
</organism>
<keyword evidence="1" id="KW-0812">Transmembrane</keyword>
<feature type="transmembrane region" description="Helical" evidence="1">
    <location>
        <begin position="272"/>
        <end position="294"/>
    </location>
</feature>
<dbReference type="RefSeq" id="WP_123239740.1">
    <property type="nucleotide sequence ID" value="NZ_JAAHBY010000009.1"/>
</dbReference>
<reference evidence="2 3" key="1">
    <citation type="submission" date="2018-11" db="EMBL/GenBank/DDBJ databases">
        <title>Micromonospora sp. PPF5-17, a new actinomycetes isolated from a hot spring soil.</title>
        <authorList>
            <person name="Thawai C."/>
        </authorList>
    </citation>
    <scope>NUCLEOTIDE SEQUENCE [LARGE SCALE GENOMIC DNA]</scope>
    <source>
        <strain evidence="2 3">PPF5-17</strain>
    </source>
</reference>
<dbReference type="PANTHER" id="PTHR36840">
    <property type="entry name" value="BLL5714 PROTEIN"/>
    <property type="match status" value="1"/>
</dbReference>
<feature type="transmembrane region" description="Helical" evidence="1">
    <location>
        <begin position="204"/>
        <end position="222"/>
    </location>
</feature>
<feature type="transmembrane region" description="Helical" evidence="1">
    <location>
        <begin position="140"/>
        <end position="157"/>
    </location>
</feature>
<feature type="transmembrane region" description="Helical" evidence="1">
    <location>
        <begin position="43"/>
        <end position="63"/>
    </location>
</feature>
<keyword evidence="1" id="KW-1133">Transmembrane helix</keyword>
<dbReference type="EMBL" id="RJLN01000009">
    <property type="protein sequence ID" value="RNM00621.1"/>
    <property type="molecule type" value="Genomic_DNA"/>
</dbReference>
<keyword evidence="3" id="KW-1185">Reference proteome</keyword>
<proteinExistence type="predicted"/>
<dbReference type="PANTHER" id="PTHR36840:SF1">
    <property type="entry name" value="BLL5714 PROTEIN"/>
    <property type="match status" value="1"/>
</dbReference>
<protein>
    <submittedName>
        <fullName evidence="2">Low temperature requirement protein A</fullName>
    </submittedName>
</protein>
<feature type="transmembrane region" description="Helical" evidence="1">
    <location>
        <begin position="340"/>
        <end position="356"/>
    </location>
</feature>
<dbReference type="Pfam" id="PF06772">
    <property type="entry name" value="LtrA"/>
    <property type="match status" value="1"/>
</dbReference>
<feature type="transmembrane region" description="Helical" evidence="1">
    <location>
        <begin position="75"/>
        <end position="98"/>
    </location>
</feature>
<gene>
    <name evidence="2" type="ORF">EFE23_05235</name>
</gene>
<evidence type="ECO:0000313" key="3">
    <source>
        <dbReference type="Proteomes" id="UP000280698"/>
    </source>
</evidence>
<dbReference type="InterPro" id="IPR010640">
    <property type="entry name" value="Low_temperature_requirement_A"/>
</dbReference>
<evidence type="ECO:0000313" key="2">
    <source>
        <dbReference type="EMBL" id="RNM00621.1"/>
    </source>
</evidence>
<feature type="transmembrane region" description="Helical" evidence="1">
    <location>
        <begin position="110"/>
        <end position="128"/>
    </location>
</feature>
<feature type="transmembrane region" description="Helical" evidence="1">
    <location>
        <begin position="306"/>
        <end position="328"/>
    </location>
</feature>
<evidence type="ECO:0000256" key="1">
    <source>
        <dbReference type="SAM" id="Phobius"/>
    </source>
</evidence>
<sequence>MSGGPADLLRRPDEAQQATFLELFFDLVFVLTLTQLSRTLTQHLTWSGAGQGLLLLLALWWVWTNTAWTTDLYDPLHPAIQLLVIATMLGTFLMAAVLPEAFGKRSMVFAGLYVAINVGRHLYFLFALRAHPLRRRTLRLLVWFGLSALPWLTGALAPGAARAALWTVALGIDYLAGAARYPVPGMGRAPAREWPIVAEHLAERYRQMFIIALGELVLVAGLTLNRSGLTLDRTAAAVISFATTALFWRIYIHRAGELLPAVIGMGADPDRLARWALFAHLPMVAGVVVTAVGVESVVAHPLGHTGPAWVTVVYGGPCLFLAGLIFLGHEVLGRVPRDRLVGLLLMAALAPVALLLPPLPAALAAAAVLAGTALADARSVERPETRH</sequence>
<feature type="transmembrane region" description="Helical" evidence="1">
    <location>
        <begin position="234"/>
        <end position="252"/>
    </location>
</feature>
<keyword evidence="1" id="KW-0472">Membrane</keyword>
<comment type="caution">
    <text evidence="2">The sequence shown here is derived from an EMBL/GenBank/DDBJ whole genome shotgun (WGS) entry which is preliminary data.</text>
</comment>
<feature type="transmembrane region" description="Helical" evidence="1">
    <location>
        <begin position="20"/>
        <end position="37"/>
    </location>
</feature>
<accession>A0ABX9WK02</accession>
<name>A0ABX9WK02_9ACTN</name>